<reference evidence="3 4" key="1">
    <citation type="submission" date="2008-10" db="EMBL/GenBank/DDBJ databases">
        <authorList>
            <person name="Fulton L."/>
            <person name="Clifton S."/>
            <person name="Fulton B."/>
            <person name="Xu J."/>
            <person name="Minx P."/>
            <person name="Pepin K.H."/>
            <person name="Johnson M."/>
            <person name="Bhonagiri V."/>
            <person name="Nash W.E."/>
            <person name="Mardis E.R."/>
            <person name="Wilson R.K."/>
        </authorList>
    </citation>
    <scope>NUCLEOTIDE SEQUENCE [LARGE SCALE GENOMIC DNA]</scope>
    <source>
        <strain evidence="3 4">DSM 2375</strain>
    </source>
</reference>
<evidence type="ECO:0000313" key="4">
    <source>
        <dbReference type="Proteomes" id="UP000003489"/>
    </source>
</evidence>
<evidence type="ECO:0000259" key="2">
    <source>
        <dbReference type="Pfam" id="PF13635"/>
    </source>
</evidence>
<reference evidence="3 4" key="2">
    <citation type="submission" date="2008-11" db="EMBL/GenBank/DDBJ databases">
        <title>Draft genome sequence of Methanobrevibacter smithii (DSM 2375).</title>
        <authorList>
            <person name="Sudarsanam P."/>
            <person name="Ley R."/>
            <person name="Guruge J."/>
            <person name="Turnbaugh P.J."/>
            <person name="Mahowald M."/>
            <person name="Liep D."/>
            <person name="Gordon J."/>
        </authorList>
    </citation>
    <scope>NUCLEOTIDE SEQUENCE [LARGE SCALE GENOMIC DNA]</scope>
    <source>
        <strain evidence="3 4">DSM 2375</strain>
    </source>
</reference>
<dbReference type="Pfam" id="PF13173">
    <property type="entry name" value="AAA_14"/>
    <property type="match status" value="1"/>
</dbReference>
<dbReference type="InterPro" id="IPR027417">
    <property type="entry name" value="P-loop_NTPase"/>
</dbReference>
<dbReference type="OrthoDB" id="358600at2157"/>
<protein>
    <recommendedName>
        <fullName evidence="5">AAA domain-containing protein</fullName>
    </recommendedName>
</protein>
<dbReference type="InterPro" id="IPR036388">
    <property type="entry name" value="WH-like_DNA-bd_sf"/>
</dbReference>
<dbReference type="PANTHER" id="PTHR42990">
    <property type="entry name" value="ATPASE"/>
    <property type="match status" value="1"/>
</dbReference>
<comment type="caution">
    <text evidence="3">The sequence shown here is derived from an EMBL/GenBank/DDBJ whole genome shotgun (WGS) entry which is preliminary data.</text>
</comment>
<dbReference type="SUPFAM" id="SSF52540">
    <property type="entry name" value="P-loop containing nucleoside triphosphate hydrolases"/>
    <property type="match status" value="1"/>
</dbReference>
<sequence length="483" mass="56325">MDDKTQLILNFINESSSNMPYVLKDKLIRDGKELKYRFEFEEIKNSIDEFIEGNELNRFIVLPGIRGVGKTTLLYQAYYYLLNEKHILPDQIIYLSCDDLNNIVDCNIREIVDIYLNNQFNTQLRLLDKEIFLLIDESQYDKNWSMSGKIIYDRSEKIFMVFTGSSALNLEYNADAARRMFKRVVTPLNYNEHLKLKYDYSNINLGNSLVSLILNGEEQNAIKYENEMNRDLINNIKYNFNDWDEYLKYGGFPILARKINFRRLSTNIVDMIEKVVNTDMVAIKNFTFENQTNSNRILRYLALQNAGDLSQNNLAKYLKTSQANVKNILDILEKTHLIFSIEAYGTLSKRMKKTKKYYFATSSIRNALSENSGNTINDIKQYGGILLENHVASILFNFTQRGNDCFTLYYDANKKRNVDFILQRDFKNPVPIEVGRGRKDKKQITHAINSYGADYGIIISDTTTNIEKHNNIIYVPPKTFSFL</sequence>
<dbReference type="PATRIC" id="fig|483214.13.peg.1503"/>
<proteinExistence type="predicted"/>
<dbReference type="EMBL" id="ABYW01000018">
    <property type="protein sequence ID" value="EEE42649.1"/>
    <property type="molecule type" value="Genomic_DNA"/>
</dbReference>
<evidence type="ECO:0000259" key="1">
    <source>
        <dbReference type="Pfam" id="PF13173"/>
    </source>
</evidence>
<dbReference type="HOGENOM" id="CLU_044680_0_0_2"/>
<evidence type="ECO:0000313" key="3">
    <source>
        <dbReference type="EMBL" id="EEE42649.1"/>
    </source>
</evidence>
<dbReference type="Pfam" id="PF13635">
    <property type="entry name" value="DUF4143"/>
    <property type="match status" value="1"/>
</dbReference>
<evidence type="ECO:0008006" key="5">
    <source>
        <dbReference type="Google" id="ProtNLM"/>
    </source>
</evidence>
<accession>B9AGQ9</accession>
<dbReference type="Gene3D" id="3.40.50.300">
    <property type="entry name" value="P-loop containing nucleotide triphosphate hydrolases"/>
    <property type="match status" value="1"/>
</dbReference>
<dbReference type="SUPFAM" id="SSF46785">
    <property type="entry name" value="Winged helix' DNA-binding domain"/>
    <property type="match status" value="1"/>
</dbReference>
<feature type="domain" description="DUF4143" evidence="2">
    <location>
        <begin position="289"/>
        <end position="435"/>
    </location>
</feature>
<name>B9AGQ9_METSM</name>
<dbReference type="InterPro" id="IPR041682">
    <property type="entry name" value="AAA_14"/>
</dbReference>
<dbReference type="Gene3D" id="1.10.10.10">
    <property type="entry name" value="Winged helix-like DNA-binding domain superfamily/Winged helix DNA-binding domain"/>
    <property type="match status" value="1"/>
</dbReference>
<gene>
    <name evidence="3" type="ORF">METSMIALI_01567</name>
</gene>
<dbReference type="AlphaFoldDB" id="B9AGQ9"/>
<dbReference type="PANTHER" id="PTHR42990:SF1">
    <property type="entry name" value="AAA+ ATPASE DOMAIN-CONTAINING PROTEIN"/>
    <property type="match status" value="1"/>
</dbReference>
<dbReference type="InterPro" id="IPR025420">
    <property type="entry name" value="DUF4143"/>
</dbReference>
<dbReference type="InterPro" id="IPR036390">
    <property type="entry name" value="WH_DNA-bd_sf"/>
</dbReference>
<dbReference type="Proteomes" id="UP000003489">
    <property type="component" value="Unassembled WGS sequence"/>
</dbReference>
<dbReference type="RefSeq" id="WP_004036694.1">
    <property type="nucleotide sequence ID" value="NZ_DS996913.1"/>
</dbReference>
<feature type="domain" description="AAA" evidence="1">
    <location>
        <begin position="57"/>
        <end position="193"/>
    </location>
</feature>
<organism evidence="3 4">
    <name type="scientific">Methanobrevibacter smithii DSM 2375</name>
    <dbReference type="NCBI Taxonomy" id="483214"/>
    <lineage>
        <taxon>Archaea</taxon>
        <taxon>Methanobacteriati</taxon>
        <taxon>Methanobacteriota</taxon>
        <taxon>Methanomada group</taxon>
        <taxon>Methanobacteria</taxon>
        <taxon>Methanobacteriales</taxon>
        <taxon>Methanobacteriaceae</taxon>
        <taxon>Methanobrevibacter</taxon>
    </lineage>
</organism>